<dbReference type="EMBL" id="JAHYIQ010000008">
    <property type="protein sequence ID" value="KAK1129550.1"/>
    <property type="molecule type" value="Genomic_DNA"/>
</dbReference>
<dbReference type="GO" id="GO:0032039">
    <property type="term" value="C:integrator complex"/>
    <property type="evidence" value="ECO:0007669"/>
    <property type="project" value="InterPro"/>
</dbReference>
<gene>
    <name evidence="1" type="ORF">K0M31_019269</name>
</gene>
<comment type="caution">
    <text evidence="1">The sequence shown here is derived from an EMBL/GenBank/DDBJ whole genome shotgun (WGS) entry which is preliminary data.</text>
</comment>
<organism evidence="1 2">
    <name type="scientific">Melipona bicolor</name>
    <dbReference type="NCBI Taxonomy" id="60889"/>
    <lineage>
        <taxon>Eukaryota</taxon>
        <taxon>Metazoa</taxon>
        <taxon>Ecdysozoa</taxon>
        <taxon>Arthropoda</taxon>
        <taxon>Hexapoda</taxon>
        <taxon>Insecta</taxon>
        <taxon>Pterygota</taxon>
        <taxon>Neoptera</taxon>
        <taxon>Endopterygota</taxon>
        <taxon>Hymenoptera</taxon>
        <taxon>Apocrita</taxon>
        <taxon>Aculeata</taxon>
        <taxon>Apoidea</taxon>
        <taxon>Anthophila</taxon>
        <taxon>Apidae</taxon>
        <taxon>Melipona</taxon>
    </lineage>
</organism>
<protein>
    <submittedName>
        <fullName evidence="1">Uncharacterized protein</fullName>
    </submittedName>
</protein>
<proteinExistence type="predicted"/>
<dbReference type="InterPro" id="IPR029321">
    <property type="entry name" value="INTS2"/>
</dbReference>
<dbReference type="GO" id="GO:0034472">
    <property type="term" value="P:snRNA 3'-end processing"/>
    <property type="evidence" value="ECO:0007669"/>
    <property type="project" value="TreeGrafter"/>
</dbReference>
<dbReference type="PANTHER" id="PTHR28608:SF1">
    <property type="entry name" value="INTEGRATOR COMPLEX SUBUNIT 2"/>
    <property type="match status" value="1"/>
</dbReference>
<dbReference type="AlphaFoldDB" id="A0AA40G231"/>
<dbReference type="Pfam" id="PF14750">
    <property type="entry name" value="INTS2"/>
    <property type="match status" value="1"/>
</dbReference>
<dbReference type="PANTHER" id="PTHR28608">
    <property type="entry name" value="INTEGRATOR COMPLEX SUBUNIT 2"/>
    <property type="match status" value="1"/>
</dbReference>
<dbReference type="Proteomes" id="UP001177670">
    <property type="component" value="Unassembled WGS sequence"/>
</dbReference>
<keyword evidence="2" id="KW-1185">Reference proteome</keyword>
<sequence length="99" mass="11148">MQENTRVSPRVFTAIQNVDIPILAVCSHKEIRPILPCLVRMSLISPLDVTKECVEQRKQVLTILSGIESVNSIIALLSIDFHALETDVRKEQQLRLVVS</sequence>
<reference evidence="1" key="1">
    <citation type="submission" date="2021-10" db="EMBL/GenBank/DDBJ databases">
        <title>Melipona bicolor Genome sequencing and assembly.</title>
        <authorList>
            <person name="Araujo N.S."/>
            <person name="Arias M.C."/>
        </authorList>
    </citation>
    <scope>NUCLEOTIDE SEQUENCE</scope>
    <source>
        <strain evidence="1">USP_2M_L1-L4_2017</strain>
        <tissue evidence="1">Whole body</tissue>
    </source>
</reference>
<name>A0AA40G231_9HYME</name>
<accession>A0AA40G231</accession>
<evidence type="ECO:0000313" key="2">
    <source>
        <dbReference type="Proteomes" id="UP001177670"/>
    </source>
</evidence>
<evidence type="ECO:0000313" key="1">
    <source>
        <dbReference type="EMBL" id="KAK1129550.1"/>
    </source>
</evidence>